<comment type="function">
    <text evidence="6">Catalyzes the 2'-O-methylation of the ribose of cytidine 1402 (C1402) in 16S rRNA.</text>
</comment>
<dbReference type="InterPro" id="IPR000878">
    <property type="entry name" value="4pyrrol_Mease"/>
</dbReference>
<dbReference type="HAMAP" id="MF_01877">
    <property type="entry name" value="16SrRNA_methyltr_I"/>
    <property type="match status" value="1"/>
</dbReference>
<dbReference type="FunFam" id="3.30.950.10:FF:000002">
    <property type="entry name" value="Ribosomal RNA small subunit methyltransferase I"/>
    <property type="match status" value="1"/>
</dbReference>
<accession>A0A120JU10</accession>
<comment type="catalytic activity">
    <reaction evidence="6">
        <text>cytidine(1402) in 16S rRNA + S-adenosyl-L-methionine = 2'-O-methylcytidine(1402) in 16S rRNA + S-adenosyl-L-homocysteine + H(+)</text>
        <dbReference type="Rhea" id="RHEA:42924"/>
        <dbReference type="Rhea" id="RHEA-COMP:10285"/>
        <dbReference type="Rhea" id="RHEA-COMP:10286"/>
        <dbReference type="ChEBI" id="CHEBI:15378"/>
        <dbReference type="ChEBI" id="CHEBI:57856"/>
        <dbReference type="ChEBI" id="CHEBI:59789"/>
        <dbReference type="ChEBI" id="CHEBI:74495"/>
        <dbReference type="ChEBI" id="CHEBI:82748"/>
        <dbReference type="EC" id="2.1.1.198"/>
    </reaction>
</comment>
<evidence type="ECO:0000256" key="3">
    <source>
        <dbReference type="ARBA" id="ARBA00022603"/>
    </source>
</evidence>
<dbReference type="InterPro" id="IPR035996">
    <property type="entry name" value="4pyrrol_Methylase_sf"/>
</dbReference>
<evidence type="ECO:0000256" key="6">
    <source>
        <dbReference type="HAMAP-Rule" id="MF_01877"/>
    </source>
</evidence>
<dbReference type="InterPro" id="IPR014776">
    <property type="entry name" value="4pyrrole_Mease_sub2"/>
</dbReference>
<dbReference type="InterPro" id="IPR008189">
    <property type="entry name" value="rRNA_ssu_MeTfrase_I"/>
</dbReference>
<evidence type="ECO:0000256" key="4">
    <source>
        <dbReference type="ARBA" id="ARBA00022679"/>
    </source>
</evidence>
<proteinExistence type="inferred from homology"/>
<dbReference type="PANTHER" id="PTHR46111">
    <property type="entry name" value="RIBOSOMAL RNA SMALL SUBUNIT METHYLTRANSFERASE I"/>
    <property type="match status" value="1"/>
</dbReference>
<dbReference type="STRING" id="1514105.AOC36_11430"/>
<dbReference type="OrthoDB" id="9809084at2"/>
<evidence type="ECO:0000259" key="7">
    <source>
        <dbReference type="Pfam" id="PF00590"/>
    </source>
</evidence>
<dbReference type="Proteomes" id="UP000063781">
    <property type="component" value="Chromosome"/>
</dbReference>
<protein>
    <recommendedName>
        <fullName evidence="6">Ribosomal RNA small subunit methyltransferase I</fullName>
        <ecNumber evidence="6">2.1.1.198</ecNumber>
    </recommendedName>
    <alternativeName>
        <fullName evidence="6">16S rRNA 2'-O-ribose C1402 methyltransferase</fullName>
    </alternativeName>
    <alternativeName>
        <fullName evidence="6">rRNA (cytidine-2'-O-)-methyltransferase RsmI</fullName>
    </alternativeName>
</protein>
<dbReference type="PANTHER" id="PTHR46111:SF1">
    <property type="entry name" value="RIBOSOMAL RNA SMALL SUBUNIT METHYLTRANSFERASE I"/>
    <property type="match status" value="1"/>
</dbReference>
<gene>
    <name evidence="6" type="primary">rsmI</name>
    <name evidence="8" type="ORF">AOC36_11430</name>
</gene>
<dbReference type="EMBL" id="CP013213">
    <property type="protein sequence ID" value="AMC94560.1"/>
    <property type="molecule type" value="Genomic_DNA"/>
</dbReference>
<organism evidence="8 9">
    <name type="scientific">Erysipelothrix larvae</name>
    <dbReference type="NCBI Taxonomy" id="1514105"/>
    <lineage>
        <taxon>Bacteria</taxon>
        <taxon>Bacillati</taxon>
        <taxon>Bacillota</taxon>
        <taxon>Erysipelotrichia</taxon>
        <taxon>Erysipelotrichales</taxon>
        <taxon>Erysipelotrichaceae</taxon>
        <taxon>Erysipelothrix</taxon>
    </lineage>
</organism>
<feature type="domain" description="Tetrapyrrole methylase" evidence="7">
    <location>
        <begin position="13"/>
        <end position="212"/>
    </location>
</feature>
<dbReference type="InterPro" id="IPR018063">
    <property type="entry name" value="SAM_MeTrfase_RsmI_CS"/>
</dbReference>
<dbReference type="Gene3D" id="3.30.950.10">
    <property type="entry name" value="Methyltransferase, Cobalt-precorrin-4 Transmethylase, Domain 2"/>
    <property type="match status" value="1"/>
</dbReference>
<keyword evidence="2 6" id="KW-0698">rRNA processing</keyword>
<keyword evidence="4 6" id="KW-0808">Transferase</keyword>
<evidence type="ECO:0000256" key="5">
    <source>
        <dbReference type="ARBA" id="ARBA00022691"/>
    </source>
</evidence>
<dbReference type="EC" id="2.1.1.198" evidence="6"/>
<dbReference type="FunFam" id="3.40.1010.10:FF:000007">
    <property type="entry name" value="Ribosomal RNA small subunit methyltransferase I"/>
    <property type="match status" value="1"/>
</dbReference>
<evidence type="ECO:0000313" key="9">
    <source>
        <dbReference type="Proteomes" id="UP000063781"/>
    </source>
</evidence>
<evidence type="ECO:0000256" key="2">
    <source>
        <dbReference type="ARBA" id="ARBA00022552"/>
    </source>
</evidence>
<dbReference type="InterPro" id="IPR014777">
    <property type="entry name" value="4pyrrole_Mease_sub1"/>
</dbReference>
<comment type="subcellular location">
    <subcellularLocation>
        <location evidence="6">Cytoplasm</location>
    </subcellularLocation>
</comment>
<dbReference type="KEGG" id="erl:AOC36_11430"/>
<dbReference type="RefSeq" id="WP_067634435.1">
    <property type="nucleotide sequence ID" value="NZ_CP013213.1"/>
</dbReference>
<dbReference type="Gene3D" id="3.40.1010.10">
    <property type="entry name" value="Cobalt-precorrin-4 Transmethylase, Domain 1"/>
    <property type="match status" value="1"/>
</dbReference>
<evidence type="ECO:0000313" key="8">
    <source>
        <dbReference type="EMBL" id="AMC94560.1"/>
    </source>
</evidence>
<keyword evidence="9" id="KW-1185">Reference proteome</keyword>
<evidence type="ECO:0000256" key="1">
    <source>
        <dbReference type="ARBA" id="ARBA00022490"/>
    </source>
</evidence>
<keyword evidence="5 6" id="KW-0949">S-adenosyl-L-methionine</keyword>
<dbReference type="Pfam" id="PF00590">
    <property type="entry name" value="TP_methylase"/>
    <property type="match status" value="1"/>
</dbReference>
<dbReference type="NCBIfam" id="TIGR00096">
    <property type="entry name" value="16S rRNA (cytidine(1402)-2'-O)-methyltransferase"/>
    <property type="match status" value="1"/>
</dbReference>
<dbReference type="SUPFAM" id="SSF53790">
    <property type="entry name" value="Tetrapyrrole methylase"/>
    <property type="match status" value="1"/>
</dbReference>
<keyword evidence="1 6" id="KW-0963">Cytoplasm</keyword>
<dbReference type="AlphaFoldDB" id="A0A120JU10"/>
<dbReference type="CDD" id="cd11648">
    <property type="entry name" value="RsmI"/>
    <property type="match status" value="1"/>
</dbReference>
<dbReference type="PIRSF" id="PIRSF005917">
    <property type="entry name" value="MTase_YraL"/>
    <property type="match status" value="1"/>
</dbReference>
<reference evidence="8 9" key="1">
    <citation type="submission" date="2015-10" db="EMBL/GenBank/DDBJ databases">
        <title>Erysipelothrix larvae sp. LV19 isolated from the larval gut of the rhinoceros beetle, Trypoxylus dichotomus.</title>
        <authorList>
            <person name="Lim S."/>
            <person name="Kim B.-C."/>
        </authorList>
    </citation>
    <scope>NUCLEOTIDE SEQUENCE [LARGE SCALE GENOMIC DNA]</scope>
    <source>
        <strain evidence="8 9">LV19</strain>
    </source>
</reference>
<keyword evidence="3 6" id="KW-0489">Methyltransferase</keyword>
<name>A0A120JU10_9FIRM</name>
<sequence>MILQRSFDETTPTLYVVATPIGNRDEMTPRAIAVLKDVDVIACEDTRTSGPLLAHFGIETKKISYHKHNERSSAEGILSLLSEGKSVALISDAGYPLISDPGYILVDTVTQAGYPVVPISGSSAFLNALVASGLDTMPFTFCGFLEHKDQAMRNQLNALKDRQETLIFYVSVHRVEKSLALVRDVLGDRNICLARELTKRYESFLRGTISEVIEALDTLKGEFVLVIEGQSDIQVTEENYLELVDQKIAEGLSPSRAIAAVAKEKGLSKNVIYQEYMSRT</sequence>
<dbReference type="PROSITE" id="PS01296">
    <property type="entry name" value="RSMI"/>
    <property type="match status" value="1"/>
</dbReference>
<dbReference type="GO" id="GO:0005737">
    <property type="term" value="C:cytoplasm"/>
    <property type="evidence" value="ECO:0007669"/>
    <property type="project" value="UniProtKB-SubCell"/>
</dbReference>
<dbReference type="GO" id="GO:0070677">
    <property type="term" value="F:rRNA (cytosine-2'-O-)-methyltransferase activity"/>
    <property type="evidence" value="ECO:0007669"/>
    <property type="project" value="UniProtKB-UniRule"/>
</dbReference>
<comment type="similarity">
    <text evidence="6">Belongs to the methyltransferase superfamily. RsmI family.</text>
</comment>